<dbReference type="EMBL" id="JAEUBG010001747">
    <property type="protein sequence ID" value="KAH3685877.1"/>
    <property type="molecule type" value="Genomic_DNA"/>
</dbReference>
<gene>
    <name evidence="1" type="ORF">WICPIJ_003166</name>
</gene>
<reference evidence="1" key="2">
    <citation type="submission" date="2021-01" db="EMBL/GenBank/DDBJ databases">
        <authorList>
            <person name="Schikora-Tamarit M.A."/>
        </authorList>
    </citation>
    <scope>NUCLEOTIDE SEQUENCE</scope>
    <source>
        <strain evidence="1">CBS2887</strain>
    </source>
</reference>
<protein>
    <submittedName>
        <fullName evidence="1">Uncharacterized protein</fullName>
    </submittedName>
</protein>
<name>A0A9P8Q7M4_WICPI</name>
<organism evidence="1 2">
    <name type="scientific">Wickerhamomyces pijperi</name>
    <name type="common">Yeast</name>
    <name type="synonym">Pichia pijperi</name>
    <dbReference type="NCBI Taxonomy" id="599730"/>
    <lineage>
        <taxon>Eukaryota</taxon>
        <taxon>Fungi</taxon>
        <taxon>Dikarya</taxon>
        <taxon>Ascomycota</taxon>
        <taxon>Saccharomycotina</taxon>
        <taxon>Saccharomycetes</taxon>
        <taxon>Phaffomycetales</taxon>
        <taxon>Wickerhamomycetaceae</taxon>
        <taxon>Wickerhamomyces</taxon>
    </lineage>
</organism>
<dbReference type="Proteomes" id="UP000774326">
    <property type="component" value="Unassembled WGS sequence"/>
</dbReference>
<dbReference type="AlphaFoldDB" id="A0A9P8Q7M4"/>
<evidence type="ECO:0000313" key="1">
    <source>
        <dbReference type="EMBL" id="KAH3685877.1"/>
    </source>
</evidence>
<sequence length="193" mass="22418">MSRHSVQPSFNSFTEVPLNGPEDPFVVDIEEDEEDVEVELAGETRRCAERTGAAFTLFLKALRFARRFDMAGFMPHLKTSQIYESGYSCYFFKTENLAQAEITNDADVFTRSIIQDIMIRIQIRDIGIWEMIHDCSYTLFGDEWRFQTSNEMGLTFVFQAFGVWPCGNFFNDHMLHFMDWVEELNVICVKVDG</sequence>
<evidence type="ECO:0000313" key="2">
    <source>
        <dbReference type="Proteomes" id="UP000774326"/>
    </source>
</evidence>
<keyword evidence="2" id="KW-1185">Reference proteome</keyword>
<reference evidence="1" key="1">
    <citation type="journal article" date="2021" name="Open Biol.">
        <title>Shared evolutionary footprints suggest mitochondrial oxidative damage underlies multiple complex I losses in fungi.</title>
        <authorList>
            <person name="Schikora-Tamarit M.A."/>
            <person name="Marcet-Houben M."/>
            <person name="Nosek J."/>
            <person name="Gabaldon T."/>
        </authorList>
    </citation>
    <scope>NUCLEOTIDE SEQUENCE</scope>
    <source>
        <strain evidence="1">CBS2887</strain>
    </source>
</reference>
<comment type="caution">
    <text evidence="1">The sequence shown here is derived from an EMBL/GenBank/DDBJ whole genome shotgun (WGS) entry which is preliminary data.</text>
</comment>
<accession>A0A9P8Q7M4</accession>
<proteinExistence type="predicted"/>